<keyword evidence="11" id="KW-1185">Reference proteome</keyword>
<dbReference type="KEGG" id="dli:dnl_05250"/>
<keyword evidence="9" id="KW-1133">Transmembrane helix</keyword>
<dbReference type="GO" id="GO:0042597">
    <property type="term" value="C:periplasmic space"/>
    <property type="evidence" value="ECO:0007669"/>
    <property type="project" value="UniProtKB-SubCell"/>
</dbReference>
<dbReference type="PROSITE" id="PS51257">
    <property type="entry name" value="PROKAR_LIPOPROTEIN"/>
    <property type="match status" value="1"/>
</dbReference>
<name>A0A975B3V0_9BACT</name>
<dbReference type="Proteomes" id="UP000663720">
    <property type="component" value="Chromosome"/>
</dbReference>
<feature type="transmembrane region" description="Helical" evidence="9">
    <location>
        <begin position="19"/>
        <end position="39"/>
    </location>
</feature>
<evidence type="ECO:0008006" key="12">
    <source>
        <dbReference type="Google" id="ProtNLM"/>
    </source>
</evidence>
<comment type="subcellular location">
    <subcellularLocation>
        <location evidence="1">Endomembrane system</location>
    </subcellularLocation>
    <subcellularLocation>
        <location evidence="2">Periplasm</location>
    </subcellularLocation>
</comment>
<keyword evidence="9" id="KW-0812">Transmembrane</keyword>
<dbReference type="EMBL" id="CP061799">
    <property type="protein sequence ID" value="QTA78304.1"/>
    <property type="molecule type" value="Genomic_DNA"/>
</dbReference>
<dbReference type="Gene3D" id="3.40.190.10">
    <property type="entry name" value="Periplasmic binding protein-like II"/>
    <property type="match status" value="2"/>
</dbReference>
<keyword evidence="5" id="KW-1003">Cell membrane</keyword>
<dbReference type="AlphaFoldDB" id="A0A975B3V0"/>
<comment type="similarity">
    <text evidence="3">Belongs to the bacterial solute-binding protein SsuA/TauA family.</text>
</comment>
<keyword evidence="7" id="KW-0732">Signal</keyword>
<keyword evidence="6" id="KW-0997">Cell inner membrane</keyword>
<accession>A0A975B3V0</accession>
<dbReference type="PANTHER" id="PTHR30024:SF47">
    <property type="entry name" value="TAURINE-BINDING PERIPLASMIC PROTEIN"/>
    <property type="match status" value="1"/>
</dbReference>
<evidence type="ECO:0000313" key="11">
    <source>
        <dbReference type="Proteomes" id="UP000663720"/>
    </source>
</evidence>
<proteinExistence type="inferred from homology"/>
<evidence type="ECO:0000256" key="6">
    <source>
        <dbReference type="ARBA" id="ARBA00022519"/>
    </source>
</evidence>
<keyword evidence="8 9" id="KW-0472">Membrane</keyword>
<dbReference type="InterPro" id="IPR044527">
    <property type="entry name" value="NrtA/CpmA_ABC-bd_dom"/>
</dbReference>
<dbReference type="GO" id="GO:0012505">
    <property type="term" value="C:endomembrane system"/>
    <property type="evidence" value="ECO:0007669"/>
    <property type="project" value="UniProtKB-SubCell"/>
</dbReference>
<protein>
    <recommendedName>
        <fullName evidence="12">NitT/TauT family transport system substrate-binding protein</fullName>
    </recommendedName>
</protein>
<organism evidence="10 11">
    <name type="scientific">Desulfonema limicola</name>
    <dbReference type="NCBI Taxonomy" id="45656"/>
    <lineage>
        <taxon>Bacteria</taxon>
        <taxon>Pseudomonadati</taxon>
        <taxon>Thermodesulfobacteriota</taxon>
        <taxon>Desulfobacteria</taxon>
        <taxon>Desulfobacterales</taxon>
        <taxon>Desulfococcaceae</taxon>
        <taxon>Desulfonema</taxon>
    </lineage>
</organism>
<keyword evidence="4" id="KW-0813">Transport</keyword>
<evidence type="ECO:0000256" key="3">
    <source>
        <dbReference type="ARBA" id="ARBA00010742"/>
    </source>
</evidence>
<evidence type="ECO:0000256" key="4">
    <source>
        <dbReference type="ARBA" id="ARBA00022448"/>
    </source>
</evidence>
<evidence type="ECO:0000256" key="8">
    <source>
        <dbReference type="ARBA" id="ARBA00023136"/>
    </source>
</evidence>
<dbReference type="Pfam" id="PF13379">
    <property type="entry name" value="NMT1_2"/>
    <property type="match status" value="1"/>
</dbReference>
<sequence length="348" mass="39459">MQFKNIIPGKFYLSLPWRIFGGAAGWLVLISCLHYYLNYEHGSHRIIRMGYMPVITNLAAPLLDYATKNSEHIRFKAIKFASFAEIGEALRNDDIQAAFIIAPLAIVLRQQGEDVKIVYIGNRHESTLVAGKDLNIKTLKDLAGKTIAVPMRYSGHNLSILRLLEKTYFKDRVRIVEMNPPDMASALTSGSLDAYCVGEPFAAQTLKSKDASLVHYVEDVWPGFICNLMIVKQSFMEKEPDILQIMVQGAVRSGLWAEKNIQQASEIASQYWNQPFDLVQYALTNPGKRICFDRFIPRYREIQEIADLMKHFGLSKTSDINGLIESRFAEQADLENIFSIETIIKSNN</sequence>
<evidence type="ECO:0000256" key="7">
    <source>
        <dbReference type="ARBA" id="ARBA00022729"/>
    </source>
</evidence>
<dbReference type="SUPFAM" id="SSF53850">
    <property type="entry name" value="Periplasmic binding protein-like II"/>
    <property type="match status" value="1"/>
</dbReference>
<dbReference type="CDD" id="cd13553">
    <property type="entry name" value="PBP2_NrtA_CpmA_like"/>
    <property type="match status" value="1"/>
</dbReference>
<evidence type="ECO:0000256" key="2">
    <source>
        <dbReference type="ARBA" id="ARBA00004418"/>
    </source>
</evidence>
<evidence type="ECO:0000256" key="5">
    <source>
        <dbReference type="ARBA" id="ARBA00022475"/>
    </source>
</evidence>
<reference evidence="10" key="1">
    <citation type="journal article" date="2021" name="Microb. Physiol.">
        <title>Proteogenomic Insights into the Physiology of Marine, Sulfate-Reducing, Filamentous Desulfonema limicola and Desulfonema magnum.</title>
        <authorList>
            <person name="Schnaars V."/>
            <person name="Wohlbrand L."/>
            <person name="Scheve S."/>
            <person name="Hinrichs C."/>
            <person name="Reinhardt R."/>
            <person name="Rabus R."/>
        </authorList>
    </citation>
    <scope>NUCLEOTIDE SEQUENCE</scope>
    <source>
        <strain evidence="10">5ac10</strain>
    </source>
</reference>
<evidence type="ECO:0000256" key="9">
    <source>
        <dbReference type="SAM" id="Phobius"/>
    </source>
</evidence>
<gene>
    <name evidence="10" type="ORF">dnl_05250</name>
</gene>
<dbReference type="RefSeq" id="WP_207690185.1">
    <property type="nucleotide sequence ID" value="NZ_CP061799.1"/>
</dbReference>
<dbReference type="PANTHER" id="PTHR30024">
    <property type="entry name" value="ALIPHATIC SULFONATES-BINDING PROTEIN-RELATED"/>
    <property type="match status" value="1"/>
</dbReference>
<evidence type="ECO:0000256" key="1">
    <source>
        <dbReference type="ARBA" id="ARBA00004308"/>
    </source>
</evidence>
<evidence type="ECO:0000313" key="10">
    <source>
        <dbReference type="EMBL" id="QTA78304.1"/>
    </source>
</evidence>